<feature type="compositionally biased region" description="Low complexity" evidence="3">
    <location>
        <begin position="17"/>
        <end position="36"/>
    </location>
</feature>
<dbReference type="Gene3D" id="1.10.238.10">
    <property type="entry name" value="EF-hand"/>
    <property type="match status" value="2"/>
</dbReference>
<reference evidence="5" key="1">
    <citation type="submission" date="2018-10" db="EMBL/GenBank/DDBJ databases">
        <title>Transcriptome assembly of Aceria tosichella (Wheat curl mite) Type 2.</title>
        <authorList>
            <person name="Scully E.D."/>
            <person name="Geib S.M."/>
            <person name="Palmer N.A."/>
            <person name="Gupta A.K."/>
            <person name="Sarath G."/>
            <person name="Tatineni S."/>
        </authorList>
    </citation>
    <scope>NUCLEOTIDE SEQUENCE</scope>
    <source>
        <strain evidence="5">LincolnNE</strain>
    </source>
</reference>
<proteinExistence type="predicted"/>
<dbReference type="InterPro" id="IPR018247">
    <property type="entry name" value="EF_Hand_1_Ca_BS"/>
</dbReference>
<dbReference type="SMART" id="SM00054">
    <property type="entry name" value="EFh"/>
    <property type="match status" value="2"/>
</dbReference>
<dbReference type="InterPro" id="IPR011992">
    <property type="entry name" value="EF-hand-dom_pair"/>
</dbReference>
<evidence type="ECO:0000256" key="1">
    <source>
        <dbReference type="ARBA" id="ARBA00022737"/>
    </source>
</evidence>
<dbReference type="Pfam" id="PF13405">
    <property type="entry name" value="EF-hand_6"/>
    <property type="match status" value="1"/>
</dbReference>
<feature type="domain" description="EF-hand" evidence="4">
    <location>
        <begin position="123"/>
        <end position="158"/>
    </location>
</feature>
<keyword evidence="2" id="KW-0106">Calcium</keyword>
<dbReference type="AlphaFoldDB" id="A0A6G1S4R2"/>
<feature type="compositionally biased region" description="Polar residues" evidence="3">
    <location>
        <begin position="97"/>
        <end position="115"/>
    </location>
</feature>
<sequence length="426" mass="45130">MPLLGRHKSLPGSGANQSSGKSGQAQPAAAKQQQSPPLVCESPLFGVRRQLPVATQPISGQTAPDQSQQQPKGGGGSSSTSSMPSSLSLSSRLGSSAAKQQLQHQQSRDGQLGSTLSSIPKQISRQQIHYAFAIMDTNSDGLIDLRDLSQMLANLGVPIDEAILSHVMTPISKRGDHLISENEFLDWIGNFIQVNDEPSLIGASTAAAAGSSLRHHTTGVSVGAGASGRARSPMSRSASASHSPATSVPASLVAQSPEAQYVINQQMRQRRGSGSGLALVRSLSSSISTSSEHSSAGANSTPPHNTDQQQHGDDTTLAAAVAMSKRERLIQDQQEARRDLKAAFCVFDLDGDGFITIDEVQQGLKLLGETWSQAELNQLLFSQCNSNKPKQGAQSQPKQQRTTTTTTTTDLSKQRISIDDFVHLLL</sequence>
<dbReference type="EMBL" id="GGYP01000578">
    <property type="protein sequence ID" value="MDE45349.1"/>
    <property type="molecule type" value="Transcribed_RNA"/>
</dbReference>
<feature type="region of interest" description="Disordered" evidence="3">
    <location>
        <begin position="212"/>
        <end position="252"/>
    </location>
</feature>
<dbReference type="PROSITE" id="PS00018">
    <property type="entry name" value="EF_HAND_1"/>
    <property type="match status" value="2"/>
</dbReference>
<keyword evidence="1" id="KW-0677">Repeat</keyword>
<feature type="domain" description="EF-hand" evidence="4">
    <location>
        <begin position="335"/>
        <end position="370"/>
    </location>
</feature>
<evidence type="ECO:0000259" key="4">
    <source>
        <dbReference type="PROSITE" id="PS50222"/>
    </source>
</evidence>
<accession>A0A6G1S4R2</accession>
<feature type="region of interest" description="Disordered" evidence="3">
    <location>
        <begin position="288"/>
        <end position="314"/>
    </location>
</feature>
<dbReference type="PANTHER" id="PTHR23049">
    <property type="entry name" value="MYOSIN REGULATORY LIGHT CHAIN 2"/>
    <property type="match status" value="1"/>
</dbReference>
<dbReference type="InterPro" id="IPR050403">
    <property type="entry name" value="Myosin_RLC"/>
</dbReference>
<evidence type="ECO:0000256" key="3">
    <source>
        <dbReference type="SAM" id="MobiDB-lite"/>
    </source>
</evidence>
<evidence type="ECO:0000313" key="5">
    <source>
        <dbReference type="EMBL" id="MDE45349.1"/>
    </source>
</evidence>
<feature type="region of interest" description="Disordered" evidence="3">
    <location>
        <begin position="1"/>
        <end position="115"/>
    </location>
</feature>
<feature type="compositionally biased region" description="Polar residues" evidence="3">
    <location>
        <begin position="56"/>
        <end position="71"/>
    </location>
</feature>
<dbReference type="PROSITE" id="PS50222">
    <property type="entry name" value="EF_HAND_2"/>
    <property type="match status" value="2"/>
</dbReference>
<name>A0A6G1S4R2_9ACAR</name>
<dbReference type="InterPro" id="IPR002048">
    <property type="entry name" value="EF_hand_dom"/>
</dbReference>
<dbReference type="CDD" id="cd00051">
    <property type="entry name" value="EFh"/>
    <property type="match status" value="2"/>
</dbReference>
<feature type="compositionally biased region" description="Low complexity" evidence="3">
    <location>
        <begin position="212"/>
        <end position="251"/>
    </location>
</feature>
<feature type="compositionally biased region" description="Polar residues" evidence="3">
    <location>
        <begin position="386"/>
        <end position="401"/>
    </location>
</feature>
<feature type="region of interest" description="Disordered" evidence="3">
    <location>
        <begin position="386"/>
        <end position="409"/>
    </location>
</feature>
<protein>
    <submittedName>
        <fullName evidence="5">Calcium-binding protein E63-1</fullName>
    </submittedName>
</protein>
<feature type="compositionally biased region" description="Low complexity" evidence="3">
    <location>
        <begin position="288"/>
        <end position="300"/>
    </location>
</feature>
<feature type="compositionally biased region" description="Low complexity" evidence="3">
    <location>
        <begin position="78"/>
        <end position="96"/>
    </location>
</feature>
<evidence type="ECO:0000256" key="2">
    <source>
        <dbReference type="ARBA" id="ARBA00022837"/>
    </source>
</evidence>
<dbReference type="SUPFAM" id="SSF47473">
    <property type="entry name" value="EF-hand"/>
    <property type="match status" value="1"/>
</dbReference>
<gene>
    <name evidence="5" type="primary">Eip63F-1</name>
    <name evidence="5" type="ORF">g.8318</name>
</gene>
<dbReference type="Pfam" id="PF13499">
    <property type="entry name" value="EF-hand_7"/>
    <property type="match status" value="1"/>
</dbReference>
<dbReference type="GO" id="GO:0005509">
    <property type="term" value="F:calcium ion binding"/>
    <property type="evidence" value="ECO:0007669"/>
    <property type="project" value="InterPro"/>
</dbReference>
<organism evidence="5">
    <name type="scientific">Aceria tosichella</name>
    <name type="common">wheat curl mite</name>
    <dbReference type="NCBI Taxonomy" id="561515"/>
    <lineage>
        <taxon>Eukaryota</taxon>
        <taxon>Metazoa</taxon>
        <taxon>Ecdysozoa</taxon>
        <taxon>Arthropoda</taxon>
        <taxon>Chelicerata</taxon>
        <taxon>Arachnida</taxon>
        <taxon>Acari</taxon>
        <taxon>Acariformes</taxon>
        <taxon>Trombidiformes</taxon>
        <taxon>Prostigmata</taxon>
        <taxon>Eupodina</taxon>
        <taxon>Eriophyoidea</taxon>
        <taxon>Eriophyidae</taxon>
        <taxon>Eriophyinae</taxon>
        <taxon>Aceriini</taxon>
        <taxon>Aceria</taxon>
    </lineage>
</organism>